<dbReference type="InterPro" id="IPR012340">
    <property type="entry name" value="NA-bd_OB-fold"/>
</dbReference>
<feature type="compositionally biased region" description="Polar residues" evidence="1">
    <location>
        <begin position="285"/>
        <end position="294"/>
    </location>
</feature>
<protein>
    <submittedName>
        <fullName evidence="2">30S ribosomal S1-like protein</fullName>
    </submittedName>
</protein>
<dbReference type="EnsemblPlants" id="EMT22356">
    <property type="protein sequence ID" value="EMT22356"/>
    <property type="gene ID" value="F775_05825"/>
</dbReference>
<feature type="compositionally biased region" description="Polar residues" evidence="1">
    <location>
        <begin position="303"/>
        <end position="312"/>
    </location>
</feature>
<dbReference type="SUPFAM" id="SSF50249">
    <property type="entry name" value="Nucleic acid-binding proteins"/>
    <property type="match status" value="1"/>
</dbReference>
<accession>M8CGN9</accession>
<dbReference type="Gene3D" id="2.40.50.140">
    <property type="entry name" value="Nucleic acid-binding proteins"/>
    <property type="match status" value="1"/>
</dbReference>
<feature type="compositionally biased region" description="Basic and acidic residues" evidence="1">
    <location>
        <begin position="332"/>
        <end position="346"/>
    </location>
</feature>
<dbReference type="PANTHER" id="PTHR47600:SF1">
    <property type="entry name" value="NUCLEIC ACID-BINDING, OB-FOLD-LIKE PROTEIN"/>
    <property type="match status" value="1"/>
</dbReference>
<dbReference type="InterPro" id="IPR003029">
    <property type="entry name" value="S1_domain"/>
</dbReference>
<dbReference type="Pfam" id="PF00575">
    <property type="entry name" value="S1"/>
    <property type="match status" value="1"/>
</dbReference>
<sequence length="666" mass="74059">MELEFGRFLGEDPKLTLAKVATLFPSFVVRLVPTHWISNCDPLHVLELLLQILLKKSDPDASSLDVEKLVASKKDTLDVILKEFMEANKTDKTATTGEAISAPMKEKQPLGVSRPAVSKPKLDEASLAMIRPAGSKPKQAEPPLTFMRPAVSKPKVNKPSLTLMRPMGSKPKVQAKLVQDSWPSKESLAAGTELSEVGSTTTEDIVDVTLRKPVVHQSEDDEQESELKMKPNVDLKMRKDMDEDLSNISLLQKPEATKETANALGSTLVAAGEDTNEREEGLQPSEESLTQQIDSPALDKPSVTDNNFSMQAFLQGRPRKDLPVETSPSLVDAEKKSDSDGKKSYVDDGGNVLSSTLEDITESDWTRLEHYASTGERVEVELINCSAKGFVVSLDSMIGFLPYRNLATKWKFLAFETWLRRKGGDPSLYKQSMSMEEGSERLRVSVVLADRNSKRLFFSMRPKESDELIQKRKSLMARLNVGDIVTCTIKRFVYFGIFVEVEGVPALIQQWEVSWDETLDPSVSYRIGQVVDAKVIQLDFNNSRIFLSLKDVKPSPPVGALEAVIGDEASLDGSLEPAQADFEWPEVDSLIEELKNIEQVKDVYKGRFFRSPGLAPTFQVYMASLVGQKYKVLARYGNNVQEVMVETSLDKEGLKEAILMCTNRVS</sequence>
<feature type="compositionally biased region" description="Basic and acidic residues" evidence="1">
    <location>
        <begin position="225"/>
        <end position="234"/>
    </location>
</feature>
<dbReference type="GO" id="GO:0003676">
    <property type="term" value="F:nucleic acid binding"/>
    <property type="evidence" value="ECO:0007669"/>
    <property type="project" value="InterPro"/>
</dbReference>
<dbReference type="PROSITE" id="PS50126">
    <property type="entry name" value="S1"/>
    <property type="match status" value="1"/>
</dbReference>
<dbReference type="PANTHER" id="PTHR47600">
    <property type="entry name" value="NUCLEIC ACID-BINDING, OB-FOLD-LIKE PROTEIN"/>
    <property type="match status" value="1"/>
</dbReference>
<evidence type="ECO:0000256" key="1">
    <source>
        <dbReference type="SAM" id="MobiDB-lite"/>
    </source>
</evidence>
<name>M8CGN9_AEGTA</name>
<feature type="region of interest" description="Disordered" evidence="1">
    <location>
        <begin position="270"/>
        <end position="347"/>
    </location>
</feature>
<dbReference type="SMART" id="SM00316">
    <property type="entry name" value="S1"/>
    <property type="match status" value="2"/>
</dbReference>
<proteinExistence type="predicted"/>
<reference evidence="2" key="1">
    <citation type="submission" date="2015-06" db="UniProtKB">
        <authorList>
            <consortium name="EnsemblPlants"/>
        </authorList>
    </citation>
    <scope>IDENTIFICATION</scope>
</reference>
<feature type="region of interest" description="Disordered" evidence="1">
    <location>
        <begin position="214"/>
        <end position="234"/>
    </location>
</feature>
<evidence type="ECO:0000313" key="2">
    <source>
        <dbReference type="EnsemblPlants" id="EMT22356"/>
    </source>
</evidence>
<dbReference type="AlphaFoldDB" id="M8CGN9"/>
<organism evidence="2">
    <name type="scientific">Aegilops tauschii</name>
    <name type="common">Tausch's goatgrass</name>
    <name type="synonym">Aegilops squarrosa</name>
    <dbReference type="NCBI Taxonomy" id="37682"/>
    <lineage>
        <taxon>Eukaryota</taxon>
        <taxon>Viridiplantae</taxon>
        <taxon>Streptophyta</taxon>
        <taxon>Embryophyta</taxon>
        <taxon>Tracheophyta</taxon>
        <taxon>Spermatophyta</taxon>
        <taxon>Magnoliopsida</taxon>
        <taxon>Liliopsida</taxon>
        <taxon>Poales</taxon>
        <taxon>Poaceae</taxon>
        <taxon>BOP clade</taxon>
        <taxon>Pooideae</taxon>
        <taxon>Triticodae</taxon>
        <taxon>Triticeae</taxon>
        <taxon>Triticinae</taxon>
        <taxon>Aegilops</taxon>
    </lineage>
</organism>